<dbReference type="SUPFAM" id="SSF52058">
    <property type="entry name" value="L domain-like"/>
    <property type="match status" value="1"/>
</dbReference>
<evidence type="ECO:0000256" key="2">
    <source>
        <dbReference type="ARBA" id="ARBA00022729"/>
    </source>
</evidence>
<keyword evidence="2" id="KW-0732">Signal</keyword>
<organism evidence="6 7">
    <name type="scientific">Polyodon spathula</name>
    <name type="common">North American paddlefish</name>
    <name type="synonym">Squalus spathula</name>
    <dbReference type="NCBI Taxonomy" id="7913"/>
    <lineage>
        <taxon>Eukaryota</taxon>
        <taxon>Metazoa</taxon>
        <taxon>Chordata</taxon>
        <taxon>Craniata</taxon>
        <taxon>Vertebrata</taxon>
        <taxon>Euteleostomi</taxon>
        <taxon>Actinopterygii</taxon>
        <taxon>Chondrostei</taxon>
        <taxon>Acipenseriformes</taxon>
        <taxon>Polyodontidae</taxon>
        <taxon>Polyodon</taxon>
    </lineage>
</organism>
<dbReference type="InterPro" id="IPR003591">
    <property type="entry name" value="Leu-rich_rpt_typical-subtyp"/>
</dbReference>
<evidence type="ECO:0000256" key="4">
    <source>
        <dbReference type="SAM" id="Phobius"/>
    </source>
</evidence>
<proteinExistence type="predicted"/>
<keyword evidence="4" id="KW-0812">Transmembrane</keyword>
<evidence type="ECO:0000256" key="3">
    <source>
        <dbReference type="ARBA" id="ARBA00022737"/>
    </source>
</evidence>
<evidence type="ECO:0000313" key="6">
    <source>
        <dbReference type="EMBL" id="MBN3281908.1"/>
    </source>
</evidence>
<dbReference type="Pfam" id="PF13855">
    <property type="entry name" value="LRR_8"/>
    <property type="match status" value="1"/>
</dbReference>
<evidence type="ECO:0000259" key="5">
    <source>
        <dbReference type="SMART" id="SM00082"/>
    </source>
</evidence>
<feature type="domain" description="LRRCT" evidence="5">
    <location>
        <begin position="155"/>
        <end position="207"/>
    </location>
</feature>
<dbReference type="Pfam" id="PF15176">
    <property type="entry name" value="LRR19-TM"/>
    <property type="match status" value="1"/>
</dbReference>
<evidence type="ECO:0000256" key="1">
    <source>
        <dbReference type="ARBA" id="ARBA00022614"/>
    </source>
</evidence>
<protein>
    <submittedName>
        <fullName evidence="6">LRC19 protein</fullName>
    </submittedName>
</protein>
<keyword evidence="4" id="KW-0472">Membrane</keyword>
<dbReference type="InterPro" id="IPR000483">
    <property type="entry name" value="Cys-rich_flank_reg_C"/>
</dbReference>
<dbReference type="InterPro" id="IPR032675">
    <property type="entry name" value="LRR_dom_sf"/>
</dbReference>
<feature type="transmembrane region" description="Helical" evidence="4">
    <location>
        <begin position="262"/>
        <end position="284"/>
    </location>
</feature>
<accession>A0ABS2Y7I0</accession>
<comment type="caution">
    <text evidence="6">The sequence shown here is derived from an EMBL/GenBank/DDBJ whole genome shotgun (WGS) entry which is preliminary data.</text>
</comment>
<gene>
    <name evidence="6" type="primary">Lrrc19_0</name>
    <name evidence="6" type="ORF">GTO93_0016666</name>
</gene>
<feature type="non-terminal residue" evidence="6">
    <location>
        <position position="1"/>
    </location>
</feature>
<feature type="non-terminal residue" evidence="6">
    <location>
        <position position="372"/>
    </location>
</feature>
<dbReference type="PANTHER" id="PTHR31450">
    <property type="entry name" value="LEUCINE-RICH REPEAT-CONTAINING PROTEIN 19 LRRC19 FAMILY MEMBER"/>
    <property type="match status" value="1"/>
</dbReference>
<dbReference type="InterPro" id="IPR001611">
    <property type="entry name" value="Leu-rich_rpt"/>
</dbReference>
<dbReference type="SMART" id="SM00082">
    <property type="entry name" value="LRRCT"/>
    <property type="match status" value="1"/>
</dbReference>
<dbReference type="SMART" id="SM00365">
    <property type="entry name" value="LRR_SD22"/>
    <property type="match status" value="3"/>
</dbReference>
<reference evidence="6" key="1">
    <citation type="journal article" date="2021" name="Cell">
        <title>Tracing the genetic footprints of vertebrate landing in non-teleost ray-finned fishes.</title>
        <authorList>
            <person name="Bi X."/>
            <person name="Wang K."/>
            <person name="Yang L."/>
            <person name="Pan H."/>
            <person name="Jiang H."/>
            <person name="Wei Q."/>
            <person name="Fang M."/>
            <person name="Yu H."/>
            <person name="Zhu C."/>
            <person name="Cai Y."/>
            <person name="He Y."/>
            <person name="Gan X."/>
            <person name="Zeng H."/>
            <person name="Yu D."/>
            <person name="Zhu Y."/>
            <person name="Jiang H."/>
            <person name="Qiu Q."/>
            <person name="Yang H."/>
            <person name="Zhang Y.E."/>
            <person name="Wang W."/>
            <person name="Zhu M."/>
            <person name="He S."/>
            <person name="Zhang G."/>
        </authorList>
    </citation>
    <scope>NUCLEOTIDE SEQUENCE</scope>
    <source>
        <strain evidence="6">Pddl_001</strain>
    </source>
</reference>
<evidence type="ECO:0000313" key="7">
    <source>
        <dbReference type="Proteomes" id="UP001166093"/>
    </source>
</evidence>
<dbReference type="SMART" id="SM00369">
    <property type="entry name" value="LRR_TYP"/>
    <property type="match status" value="4"/>
</dbReference>
<dbReference type="EMBL" id="JAAWVQ010112547">
    <property type="protein sequence ID" value="MBN3281908.1"/>
    <property type="molecule type" value="Genomic_DNA"/>
</dbReference>
<keyword evidence="1" id="KW-0433">Leucine-rich repeat</keyword>
<dbReference type="PROSITE" id="PS51450">
    <property type="entry name" value="LRR"/>
    <property type="match status" value="3"/>
</dbReference>
<dbReference type="PANTHER" id="PTHR31450:SF4">
    <property type="entry name" value="LEUCINE-RICH REPEAT-CONTAINING PROTEIN 19"/>
    <property type="match status" value="1"/>
</dbReference>
<feature type="transmembrane region" description="Helical" evidence="4">
    <location>
        <begin position="296"/>
        <end position="317"/>
    </location>
</feature>
<keyword evidence="7" id="KW-1185">Reference proteome</keyword>
<keyword evidence="3" id="KW-0677">Repeat</keyword>
<dbReference type="Gene3D" id="3.80.10.10">
    <property type="entry name" value="Ribonuclease Inhibitor"/>
    <property type="match status" value="1"/>
</dbReference>
<dbReference type="Proteomes" id="UP001166093">
    <property type="component" value="Unassembled WGS sequence"/>
</dbReference>
<sequence>MFFIFQIRDYSNRNLTAIPLDLPLNTTKLILSYNNIDIQPKSIGDLNKYTNLSELYLNHNNISDLPGHMFHNLSKLKVLDIANNIISRIEPKAFKGLGSLQDLYLCHNQIKSLHPEVFANLSSLKNLTLCGNKLQTLKEGTLNLFRLKSINLQDNPWNCTCKLLSLQRRVKDTNVTLANYNKTTCDSPTELKGQCILTVLINGTQCSAGSTTTKAPQFSTIQSKVHGDICFHTNCSCLCRFVAVVSIAAFSKTNFPLVTNKVCFVNSYKVCFFFFHLIFLDLVSPNQDSQPIGSSWHFLLGVIVAVLSTSMLIVCAVKCPTRYKMFFSYQHQRLQEEDLDTLESMGKFTDDEDGFIEDRYIDAVECNDSGDN</sequence>
<name>A0ABS2Y7I0_POLSP</name>
<keyword evidence="4" id="KW-1133">Transmembrane helix</keyword>